<feature type="transmembrane region" description="Helical" evidence="1">
    <location>
        <begin position="234"/>
        <end position="257"/>
    </location>
</feature>
<protein>
    <submittedName>
        <fullName evidence="2">Uncharacterized protein</fullName>
    </submittedName>
</protein>
<dbReference type="EMBL" id="CP111016">
    <property type="protein sequence ID" value="WAR04800.1"/>
    <property type="molecule type" value="Genomic_DNA"/>
</dbReference>
<evidence type="ECO:0000256" key="1">
    <source>
        <dbReference type="SAM" id="Phobius"/>
    </source>
</evidence>
<keyword evidence="1" id="KW-0472">Membrane</keyword>
<proteinExistence type="predicted"/>
<keyword evidence="3" id="KW-1185">Reference proteome</keyword>
<gene>
    <name evidence="2" type="ORF">MAR_020169</name>
</gene>
<reference evidence="2" key="1">
    <citation type="submission" date="2022-11" db="EMBL/GenBank/DDBJ databases">
        <title>Centuries of genome instability and evolution in soft-shell clam transmissible cancer (bioRxiv).</title>
        <authorList>
            <person name="Hart S.F.M."/>
            <person name="Yonemitsu M.A."/>
            <person name="Giersch R.M."/>
            <person name="Beal B.F."/>
            <person name="Arriagada G."/>
            <person name="Davis B.W."/>
            <person name="Ostrander E.A."/>
            <person name="Goff S.P."/>
            <person name="Metzger M.J."/>
        </authorList>
    </citation>
    <scope>NUCLEOTIDE SEQUENCE</scope>
    <source>
        <strain evidence="2">MELC-2E11</strain>
        <tissue evidence="2">Siphon/mantle</tissue>
    </source>
</reference>
<evidence type="ECO:0000313" key="3">
    <source>
        <dbReference type="Proteomes" id="UP001164746"/>
    </source>
</evidence>
<evidence type="ECO:0000313" key="2">
    <source>
        <dbReference type="EMBL" id="WAR04800.1"/>
    </source>
</evidence>
<keyword evidence="1" id="KW-1133">Transmembrane helix</keyword>
<sequence length="361" mass="40662">MDKYIMNMLNRNALCYSKKNRYGTITLIKPSYVNRPVTLKMEPRDEWMGGVVWKYLQPGSAKFRVANSQKDSIQFSENGSYYFTLINAKDVYNNTDFYAECAHNPSLNSQIIKLVLEVPQNSVIVGPQFGDFFKTTCVYADTGIDVFCKTNFGIKPLNVSFKVGGQILPLVVEGKQPDMHKLDHTSFRLKKDMVGSNLTCTALYSANEDPVEFTARLCFVGTQENAEISPFGRFWLTIICGSLAFIGILAIALVCCLRKRRQQNVYQTCAKGITMSSMTEYKTRTGIFSRQTSPCTQSTDYMTPISRTDRSGPIRLTKLRNIDSEHVISKDEQHSYEVPLQDTGNDAEVPMADIGYIDMSG</sequence>
<accession>A0ABY7E4N1</accession>
<dbReference type="Proteomes" id="UP001164746">
    <property type="component" value="Chromosome 5"/>
</dbReference>
<name>A0ABY7E4N1_MYAAR</name>
<organism evidence="2 3">
    <name type="scientific">Mya arenaria</name>
    <name type="common">Soft-shell clam</name>
    <dbReference type="NCBI Taxonomy" id="6604"/>
    <lineage>
        <taxon>Eukaryota</taxon>
        <taxon>Metazoa</taxon>
        <taxon>Spiralia</taxon>
        <taxon>Lophotrochozoa</taxon>
        <taxon>Mollusca</taxon>
        <taxon>Bivalvia</taxon>
        <taxon>Autobranchia</taxon>
        <taxon>Heteroconchia</taxon>
        <taxon>Euheterodonta</taxon>
        <taxon>Imparidentia</taxon>
        <taxon>Neoheterodontei</taxon>
        <taxon>Myida</taxon>
        <taxon>Myoidea</taxon>
        <taxon>Myidae</taxon>
        <taxon>Mya</taxon>
    </lineage>
</organism>
<keyword evidence="1" id="KW-0812">Transmembrane</keyword>